<keyword evidence="1" id="KW-0812">Transmembrane</keyword>
<dbReference type="STRING" id="354630.SAMN05421821_10735"/>
<dbReference type="Proteomes" id="UP000541583">
    <property type="component" value="Unassembled WGS sequence"/>
</dbReference>
<reference evidence="4 5" key="1">
    <citation type="submission" date="2020-08" db="EMBL/GenBank/DDBJ databases">
        <title>Genomic Encyclopedia of Type Strains, Phase IV (KMG-V): Genome sequencing to study the core and pangenomes of soil and plant-associated prokaryotes.</title>
        <authorList>
            <person name="Whitman W."/>
        </authorList>
    </citation>
    <scope>NUCLEOTIDE SEQUENCE [LARGE SCALE GENOMIC DNA]</scope>
    <source>
        <strain evidence="2 4">ANJLi2</strain>
        <strain evidence="3 5">MP601</strain>
    </source>
</reference>
<protein>
    <submittedName>
        <fullName evidence="3">Uncharacterized protein</fullName>
    </submittedName>
</protein>
<evidence type="ECO:0000313" key="4">
    <source>
        <dbReference type="Proteomes" id="UP000541583"/>
    </source>
</evidence>
<organism evidence="3 5">
    <name type="scientific">Mucilaginibacter lappiensis</name>
    <dbReference type="NCBI Taxonomy" id="354630"/>
    <lineage>
        <taxon>Bacteria</taxon>
        <taxon>Pseudomonadati</taxon>
        <taxon>Bacteroidota</taxon>
        <taxon>Sphingobacteriia</taxon>
        <taxon>Sphingobacteriales</taxon>
        <taxon>Sphingobacteriaceae</taxon>
        <taxon>Mucilaginibacter</taxon>
    </lineage>
</organism>
<comment type="caution">
    <text evidence="3">The sequence shown here is derived from an EMBL/GenBank/DDBJ whole genome shotgun (WGS) entry which is preliminary data.</text>
</comment>
<dbReference type="EMBL" id="JACHCA010000032">
    <property type="protein sequence ID" value="MBB6131810.1"/>
    <property type="molecule type" value="Genomic_DNA"/>
</dbReference>
<feature type="transmembrane region" description="Helical" evidence="1">
    <location>
        <begin position="32"/>
        <end position="51"/>
    </location>
</feature>
<accession>A0A1N7ALC7</accession>
<name>A0A1N7ALC7_9SPHI</name>
<keyword evidence="1" id="KW-1133">Transmembrane helix</keyword>
<evidence type="ECO:0000256" key="1">
    <source>
        <dbReference type="SAM" id="Phobius"/>
    </source>
</evidence>
<dbReference type="EMBL" id="JACHCB010000008">
    <property type="protein sequence ID" value="MBB6110514.1"/>
    <property type="molecule type" value="Genomic_DNA"/>
</dbReference>
<keyword evidence="1" id="KW-0472">Membrane</keyword>
<dbReference type="AlphaFoldDB" id="A0A1N7ALC7"/>
<feature type="transmembrane region" description="Helical" evidence="1">
    <location>
        <begin position="7"/>
        <end position="26"/>
    </location>
</feature>
<proteinExistence type="predicted"/>
<dbReference type="RefSeq" id="WP_076374045.1">
    <property type="nucleotide sequence ID" value="NZ_FTMG01000007.1"/>
</dbReference>
<gene>
    <name evidence="3" type="ORF">HDF22_005963</name>
    <name evidence="2" type="ORF">HDF23_003273</name>
</gene>
<evidence type="ECO:0000313" key="5">
    <source>
        <dbReference type="Proteomes" id="UP000548326"/>
    </source>
</evidence>
<keyword evidence="4" id="KW-1185">Reference proteome</keyword>
<evidence type="ECO:0000313" key="3">
    <source>
        <dbReference type="EMBL" id="MBB6131810.1"/>
    </source>
</evidence>
<dbReference type="Proteomes" id="UP000548326">
    <property type="component" value="Unassembled WGS sequence"/>
</dbReference>
<sequence>MNPKFRYLYIAIGGVLLILLIVQVIVTYPEVNAQNVLLNALPALLFFYLAYKTYHEKKDSELM</sequence>
<evidence type="ECO:0000313" key="2">
    <source>
        <dbReference type="EMBL" id="MBB6110514.1"/>
    </source>
</evidence>